<organism evidence="3 4">
    <name type="scientific">Pseudaquabacterium inlustre</name>
    <dbReference type="NCBI Taxonomy" id="2984192"/>
    <lineage>
        <taxon>Bacteria</taxon>
        <taxon>Pseudomonadati</taxon>
        <taxon>Pseudomonadota</taxon>
        <taxon>Betaproteobacteria</taxon>
        <taxon>Burkholderiales</taxon>
        <taxon>Sphaerotilaceae</taxon>
        <taxon>Pseudaquabacterium</taxon>
    </lineage>
</organism>
<keyword evidence="4" id="KW-1185">Reference proteome</keyword>
<dbReference type="Proteomes" id="UP001365405">
    <property type="component" value="Unassembled WGS sequence"/>
</dbReference>
<protein>
    <submittedName>
        <fullName evidence="3">OmpW family outer membrane protein</fullName>
    </submittedName>
</protein>
<evidence type="ECO:0000313" key="4">
    <source>
        <dbReference type="Proteomes" id="UP001365405"/>
    </source>
</evidence>
<comment type="caution">
    <text evidence="3">The sequence shown here is derived from an EMBL/GenBank/DDBJ whole genome shotgun (WGS) entry which is preliminary data.</text>
</comment>
<dbReference type="Gene3D" id="2.40.160.20">
    <property type="match status" value="1"/>
</dbReference>
<dbReference type="PANTHER" id="PTHR36920:SF1">
    <property type="entry name" value="OUTER MEMBRANE PROTEIN W"/>
    <property type="match status" value="1"/>
</dbReference>
<dbReference type="Pfam" id="PF03922">
    <property type="entry name" value="OmpW"/>
    <property type="match status" value="1"/>
</dbReference>
<evidence type="ECO:0000256" key="1">
    <source>
        <dbReference type="ARBA" id="ARBA00004442"/>
    </source>
</evidence>
<feature type="chain" id="PRO_5046985398" evidence="2">
    <location>
        <begin position="29"/>
        <end position="233"/>
    </location>
</feature>
<comment type="subcellular location">
    <subcellularLocation>
        <location evidence="1">Cell outer membrane</location>
    </subcellularLocation>
</comment>
<gene>
    <name evidence="3" type="ORF">AACH10_11085</name>
</gene>
<name>A0ABU9CGD1_9BURK</name>
<reference evidence="3 4" key="1">
    <citation type="submission" date="2024-04" db="EMBL/GenBank/DDBJ databases">
        <title>Novel species of the genus Ideonella isolated from streams.</title>
        <authorList>
            <person name="Lu H."/>
        </authorList>
    </citation>
    <scope>NUCLEOTIDE SEQUENCE [LARGE SCALE GENOMIC DNA]</scope>
    <source>
        <strain evidence="3 4">DXS22W</strain>
    </source>
</reference>
<accession>A0ABU9CGD1</accession>
<proteinExistence type="predicted"/>
<dbReference type="InterPro" id="IPR011250">
    <property type="entry name" value="OMP/PagP_B-barrel"/>
</dbReference>
<feature type="signal peptide" evidence="2">
    <location>
        <begin position="1"/>
        <end position="28"/>
    </location>
</feature>
<dbReference type="PANTHER" id="PTHR36920">
    <property type="match status" value="1"/>
</dbReference>
<sequence length="233" mass="24231">MRNTPTLATLGLGLGLGLGLFSAGAVQAQSHTVYFGGMHIDVKSKAPALQGGSALPPPGAMIDVGDADTIGFGYVYRLNPTWSIEAAVGLPPKHKVYGRGFIEPFGQILSVKQVAPTAFVNYHFDSLFGGKLVPFVGAGINFTRFTDIRSTPSGNAASGGPTTTTLKDSVGLAVHAGVTVPLGGRWFFVATVAHADVQTDSTATTRTNSGDIVRTTHITFRPTAGTMSLGYSF</sequence>
<dbReference type="RefSeq" id="WP_341410473.1">
    <property type="nucleotide sequence ID" value="NZ_JBBUTH010000005.1"/>
</dbReference>
<evidence type="ECO:0000313" key="3">
    <source>
        <dbReference type="EMBL" id="MEK8050781.1"/>
    </source>
</evidence>
<dbReference type="EMBL" id="JBBUTH010000005">
    <property type="protein sequence ID" value="MEK8050781.1"/>
    <property type="molecule type" value="Genomic_DNA"/>
</dbReference>
<evidence type="ECO:0000256" key="2">
    <source>
        <dbReference type="SAM" id="SignalP"/>
    </source>
</evidence>
<keyword evidence="2" id="KW-0732">Signal</keyword>
<dbReference type="InterPro" id="IPR005618">
    <property type="entry name" value="OMPW"/>
</dbReference>
<dbReference type="SUPFAM" id="SSF56925">
    <property type="entry name" value="OMPA-like"/>
    <property type="match status" value="1"/>
</dbReference>